<evidence type="ECO:0000256" key="1">
    <source>
        <dbReference type="ARBA" id="ARBA00009885"/>
    </source>
</evidence>
<feature type="region of interest" description="Disordered" evidence="4">
    <location>
        <begin position="212"/>
        <end position="298"/>
    </location>
</feature>
<evidence type="ECO:0000256" key="3">
    <source>
        <dbReference type="ARBA" id="ARBA00030367"/>
    </source>
</evidence>
<name>A0A2W1B8T5_HELAM</name>
<dbReference type="OrthoDB" id="247013at2759"/>
<accession>A0A2W1B8T5</accession>
<evidence type="ECO:0000256" key="4">
    <source>
        <dbReference type="SAM" id="MobiDB-lite"/>
    </source>
</evidence>
<dbReference type="GO" id="GO:0006274">
    <property type="term" value="P:DNA replication termination"/>
    <property type="evidence" value="ECO:0007669"/>
    <property type="project" value="TreeGrafter"/>
</dbReference>
<dbReference type="InterPro" id="IPR006735">
    <property type="entry name" value="Rtf2"/>
</dbReference>
<feature type="compositionally biased region" description="Polar residues" evidence="4">
    <location>
        <begin position="212"/>
        <end position="222"/>
    </location>
</feature>
<dbReference type="EMBL" id="KZ150213">
    <property type="protein sequence ID" value="PZC72149.1"/>
    <property type="molecule type" value="Genomic_DNA"/>
</dbReference>
<protein>
    <recommendedName>
        <fullName evidence="2">Replication termination factor 2</fullName>
    </recommendedName>
    <alternativeName>
        <fullName evidence="3">Replication termination factor 2 domain-containing protein 1</fullName>
    </alternativeName>
</protein>
<feature type="compositionally biased region" description="Basic and acidic residues" evidence="4">
    <location>
        <begin position="223"/>
        <end position="235"/>
    </location>
</feature>
<dbReference type="InterPro" id="IPR027799">
    <property type="entry name" value="Rtf2_RING-finger"/>
</dbReference>
<sequence length="331" mass="36859">MGCDGGTIPRRDELVRMKKKPEQKDKDAERSFKWRNCALSQQPLQTPVVACGLGRLYSKSSVLEALLDKETKPESINHIKSLKDIKDLNLVKNPAYTAADHTDGNVGEGNAPYICPISGLEMSGKFRFVFLWSCGCVLAERALKEVKQNLCHMCQQPFVDNDIVTLNGTDEDIEKLKEKMAIRVASRKSGKKSKADKAAKVDIKVEPATPIASTSTETVTESDNIKEENGVKAEPEAGPSSSAAVKKEIETIPLSLPKYNPNKQARGHFGSSKRVHPTELAQDPSYKKTKKEYSVAKDPQTSEVYKSLFTSHQTDKEQKRAHWVTYNPFYN</sequence>
<proteinExistence type="inferred from homology"/>
<gene>
    <name evidence="5" type="primary">HaOG211804</name>
    <name evidence="5" type="ORF">B5X24_HaOG211804</name>
</gene>
<dbReference type="AlphaFoldDB" id="A0A2W1B8T5"/>
<keyword evidence="6" id="KW-1185">Reference proteome</keyword>
<dbReference type="PANTHER" id="PTHR12775:SF0">
    <property type="entry name" value="REPLICATION TERMINATION FACTOR 2"/>
    <property type="match status" value="1"/>
</dbReference>
<feature type="compositionally biased region" description="Basic and acidic residues" evidence="4">
    <location>
        <begin position="9"/>
        <end position="29"/>
    </location>
</feature>
<evidence type="ECO:0000256" key="2">
    <source>
        <dbReference type="ARBA" id="ARBA00015157"/>
    </source>
</evidence>
<feature type="region of interest" description="Disordered" evidence="4">
    <location>
        <begin position="1"/>
        <end position="29"/>
    </location>
</feature>
<dbReference type="GO" id="GO:0005634">
    <property type="term" value="C:nucleus"/>
    <property type="evidence" value="ECO:0007669"/>
    <property type="project" value="TreeGrafter"/>
</dbReference>
<comment type="similarity">
    <text evidence="1">Belongs to the rtf2 family.</text>
</comment>
<organism evidence="5 6">
    <name type="scientific">Helicoverpa armigera</name>
    <name type="common">Cotton bollworm</name>
    <name type="synonym">Heliothis armigera</name>
    <dbReference type="NCBI Taxonomy" id="29058"/>
    <lineage>
        <taxon>Eukaryota</taxon>
        <taxon>Metazoa</taxon>
        <taxon>Ecdysozoa</taxon>
        <taxon>Arthropoda</taxon>
        <taxon>Hexapoda</taxon>
        <taxon>Insecta</taxon>
        <taxon>Pterygota</taxon>
        <taxon>Neoptera</taxon>
        <taxon>Endopterygota</taxon>
        <taxon>Lepidoptera</taxon>
        <taxon>Glossata</taxon>
        <taxon>Ditrysia</taxon>
        <taxon>Noctuoidea</taxon>
        <taxon>Noctuidae</taxon>
        <taxon>Heliothinae</taxon>
        <taxon>Helicoverpa</taxon>
    </lineage>
</organism>
<dbReference type="CDD" id="cd16653">
    <property type="entry name" value="RING-like_Rtf2"/>
    <property type="match status" value="1"/>
</dbReference>
<evidence type="ECO:0000313" key="5">
    <source>
        <dbReference type="EMBL" id="PZC72149.1"/>
    </source>
</evidence>
<evidence type="ECO:0000313" key="6">
    <source>
        <dbReference type="Proteomes" id="UP000249218"/>
    </source>
</evidence>
<dbReference type="PANTHER" id="PTHR12775">
    <property type="entry name" value="PROTEIN C20ORF43 HOMOLOG"/>
    <property type="match status" value="1"/>
</dbReference>
<dbReference type="Proteomes" id="UP000249218">
    <property type="component" value="Unassembled WGS sequence"/>
</dbReference>
<dbReference type="Pfam" id="PF04641">
    <property type="entry name" value="Rtf2"/>
    <property type="match status" value="1"/>
</dbReference>
<reference evidence="5 6" key="1">
    <citation type="journal article" date="2017" name="BMC Biol.">
        <title>Genomic innovations, transcriptional plasticity and gene loss underlying the evolution and divergence of two highly polyphagous and invasive Helicoverpa pest species.</title>
        <authorList>
            <person name="Pearce S.L."/>
            <person name="Clarke D.F."/>
            <person name="East P.D."/>
            <person name="Elfekih S."/>
            <person name="Gordon K.H."/>
            <person name="Jermiin L.S."/>
            <person name="McGaughran A."/>
            <person name="Oakeshott J.G."/>
            <person name="Papanikolaou A."/>
            <person name="Perera O.P."/>
            <person name="Rane R.V."/>
            <person name="Richards S."/>
            <person name="Tay W.T."/>
            <person name="Walsh T.K."/>
            <person name="Anderson A."/>
            <person name="Anderson C.J."/>
            <person name="Asgari S."/>
            <person name="Board P.G."/>
            <person name="Bretschneider A."/>
            <person name="Campbell P.M."/>
            <person name="Chertemps T."/>
            <person name="Christeller J.T."/>
            <person name="Coppin C.W."/>
            <person name="Downes S.J."/>
            <person name="Duan G."/>
            <person name="Farnsworth C.A."/>
            <person name="Good R.T."/>
            <person name="Han L.B."/>
            <person name="Han Y.C."/>
            <person name="Hatje K."/>
            <person name="Horne I."/>
            <person name="Huang Y.P."/>
            <person name="Hughes D.S."/>
            <person name="Jacquin-Joly E."/>
            <person name="James W."/>
            <person name="Jhangiani S."/>
            <person name="Kollmar M."/>
            <person name="Kuwar S.S."/>
            <person name="Li S."/>
            <person name="Liu N.Y."/>
            <person name="Maibeche M.T."/>
            <person name="Miller J.R."/>
            <person name="Montagne N."/>
            <person name="Perry T."/>
            <person name="Qu J."/>
            <person name="Song S.V."/>
            <person name="Sutton G.G."/>
            <person name="Vogel H."/>
            <person name="Walenz B.P."/>
            <person name="Xu W."/>
            <person name="Zhang H.J."/>
            <person name="Zou Z."/>
            <person name="Batterham P."/>
            <person name="Edwards O.R."/>
            <person name="Feyereisen R."/>
            <person name="Gibbs R.A."/>
            <person name="Heckel D.G."/>
            <person name="McGrath A."/>
            <person name="Robin C."/>
            <person name="Scherer S.E."/>
            <person name="Worley K.C."/>
            <person name="Wu Y.D."/>
        </authorList>
    </citation>
    <scope>NUCLEOTIDE SEQUENCE [LARGE SCALE GENOMIC DNA]</scope>
    <source>
        <strain evidence="5">Harm_GR_Male_#8</strain>
        <tissue evidence="5">Whole organism</tissue>
    </source>
</reference>